<evidence type="ECO:0000256" key="1">
    <source>
        <dbReference type="SAM" id="MobiDB-lite"/>
    </source>
</evidence>
<reference evidence="3" key="1">
    <citation type="submission" date="2013-04" db="EMBL/GenBank/DDBJ databases">
        <title>The Genome Sequence of Fonticula alba ATCC 38817.</title>
        <authorList>
            <consortium name="The Broad Institute Genomics Platform"/>
            <person name="Russ C."/>
            <person name="Cuomo C."/>
            <person name="Burger G."/>
            <person name="Gray M.W."/>
            <person name="Holland P.W.H."/>
            <person name="King N."/>
            <person name="Lang F.B.F."/>
            <person name="Roger A.J."/>
            <person name="Ruiz-Trillo I."/>
            <person name="Brown M."/>
            <person name="Walker B."/>
            <person name="Young S."/>
            <person name="Zeng Q."/>
            <person name="Gargeya S."/>
            <person name="Fitzgerald M."/>
            <person name="Haas B."/>
            <person name="Abouelleil A."/>
            <person name="Allen A.W."/>
            <person name="Alvarado L."/>
            <person name="Arachchi H.M."/>
            <person name="Berlin A.M."/>
            <person name="Chapman S.B."/>
            <person name="Gainer-Dewar J."/>
            <person name="Goldberg J."/>
            <person name="Griggs A."/>
            <person name="Gujja S."/>
            <person name="Hansen M."/>
            <person name="Howarth C."/>
            <person name="Imamovic A."/>
            <person name="Ireland A."/>
            <person name="Larimer J."/>
            <person name="McCowan C."/>
            <person name="Murphy C."/>
            <person name="Pearson M."/>
            <person name="Poon T.W."/>
            <person name="Priest M."/>
            <person name="Roberts A."/>
            <person name="Saif S."/>
            <person name="Shea T."/>
            <person name="Sisk P."/>
            <person name="Sykes S."/>
            <person name="Wortman J."/>
            <person name="Nusbaum C."/>
            <person name="Birren B."/>
        </authorList>
    </citation>
    <scope>NUCLEOTIDE SEQUENCE [LARGE SCALE GENOMIC DNA]</scope>
    <source>
        <strain evidence="3">ATCC 38817</strain>
    </source>
</reference>
<dbReference type="OrthoDB" id="547796at2759"/>
<dbReference type="eggNOG" id="KOG1110">
    <property type="taxonomic scope" value="Eukaryota"/>
</dbReference>
<keyword evidence="2" id="KW-0472">Membrane</keyword>
<dbReference type="PANTHER" id="PTHR10281:SF76">
    <property type="entry name" value="CALCUTTA CUP-RELATED"/>
    <property type="match status" value="1"/>
</dbReference>
<dbReference type="EMBL" id="KB932207">
    <property type="protein sequence ID" value="KCV68940.1"/>
    <property type="molecule type" value="Genomic_DNA"/>
</dbReference>
<gene>
    <name evidence="3" type="ORF">H696_04359</name>
</gene>
<proteinExistence type="predicted"/>
<dbReference type="Gene3D" id="3.10.120.10">
    <property type="entry name" value="Cytochrome b5-like heme/steroid binding domain"/>
    <property type="match status" value="1"/>
</dbReference>
<dbReference type="SUPFAM" id="SSF55856">
    <property type="entry name" value="Cytochrome b5-like heme/steroid binding domain"/>
    <property type="match status" value="1"/>
</dbReference>
<dbReference type="GO" id="GO:0016020">
    <property type="term" value="C:membrane"/>
    <property type="evidence" value="ECO:0007669"/>
    <property type="project" value="TreeGrafter"/>
</dbReference>
<accession>A0A058Z3W2</accession>
<organism evidence="3">
    <name type="scientific">Fonticula alba</name>
    <name type="common">Slime mold</name>
    <dbReference type="NCBI Taxonomy" id="691883"/>
    <lineage>
        <taxon>Eukaryota</taxon>
        <taxon>Rotosphaerida</taxon>
        <taxon>Fonticulaceae</taxon>
        <taxon>Fonticula</taxon>
    </lineage>
</organism>
<keyword evidence="2" id="KW-1133">Transmembrane helix</keyword>
<protein>
    <recommendedName>
        <fullName evidence="5">Cytochrome b5 heme-binding domain-containing protein</fullName>
    </recommendedName>
</protein>
<dbReference type="AlphaFoldDB" id="A0A058Z3W2"/>
<keyword evidence="4" id="KW-1185">Reference proteome</keyword>
<keyword evidence="2" id="KW-0812">Transmembrane</keyword>
<feature type="region of interest" description="Disordered" evidence="1">
    <location>
        <begin position="74"/>
        <end position="94"/>
    </location>
</feature>
<dbReference type="InterPro" id="IPR050577">
    <property type="entry name" value="MAPR/NEUFC/NENF-like"/>
</dbReference>
<evidence type="ECO:0000313" key="4">
    <source>
        <dbReference type="Proteomes" id="UP000030693"/>
    </source>
</evidence>
<dbReference type="RefSeq" id="XP_009496511.1">
    <property type="nucleotide sequence ID" value="XM_009498236.1"/>
</dbReference>
<evidence type="ECO:0008006" key="5">
    <source>
        <dbReference type="Google" id="ProtNLM"/>
    </source>
</evidence>
<evidence type="ECO:0000256" key="2">
    <source>
        <dbReference type="SAM" id="Phobius"/>
    </source>
</evidence>
<dbReference type="GO" id="GO:0012505">
    <property type="term" value="C:endomembrane system"/>
    <property type="evidence" value="ECO:0007669"/>
    <property type="project" value="TreeGrafter"/>
</dbReference>
<dbReference type="Proteomes" id="UP000030693">
    <property type="component" value="Unassembled WGS sequence"/>
</dbReference>
<sequence length="209" mass="23305">MSILSGPLFAGLEEGSLLRMLLTNGFNWFLLALLVIFLRILFTPLPKRPAVRHPRVICLRGYTLEELRTMRGELLDSPSDKPAAVESADPSSPPKRRILALAVDGTVFDVSEESDYSIFAGRDASRGMAKYSFEPSMVSEEYDPLEDLTKAEVDSMTEWHGFFLSKYTRIGWLEVAKTPGGPLERVGYEARLLAKQQSKSAQSSPSMKE</sequence>
<dbReference type="STRING" id="691883.A0A058Z3W2"/>
<dbReference type="PANTHER" id="PTHR10281">
    <property type="entry name" value="MEMBRANE-ASSOCIATED PROGESTERONE RECEPTOR COMPONENT-RELATED"/>
    <property type="match status" value="1"/>
</dbReference>
<dbReference type="InterPro" id="IPR036400">
    <property type="entry name" value="Cyt_B5-like_heme/steroid_sf"/>
</dbReference>
<evidence type="ECO:0000313" key="3">
    <source>
        <dbReference type="EMBL" id="KCV68940.1"/>
    </source>
</evidence>
<dbReference type="GeneID" id="20529084"/>
<name>A0A058Z3W2_FONAL</name>
<feature type="transmembrane region" description="Helical" evidence="2">
    <location>
        <begin position="20"/>
        <end position="42"/>
    </location>
</feature>